<feature type="domain" description="CusB-like beta-barrel" evidence="4">
    <location>
        <begin position="258"/>
        <end position="330"/>
    </location>
</feature>
<dbReference type="Pfam" id="PF25973">
    <property type="entry name" value="BSH_CzcB"/>
    <property type="match status" value="1"/>
</dbReference>
<dbReference type="Pfam" id="PF25954">
    <property type="entry name" value="Beta-barrel_RND_2"/>
    <property type="match status" value="1"/>
</dbReference>
<comment type="caution">
    <text evidence="6">The sequence shown here is derived from an EMBL/GenBank/DDBJ whole genome shotgun (WGS) entry which is preliminary data.</text>
</comment>
<dbReference type="Gene3D" id="1.10.287.470">
    <property type="entry name" value="Helix hairpin bin"/>
    <property type="match status" value="1"/>
</dbReference>
<dbReference type="PROSITE" id="PS51257">
    <property type="entry name" value="PROKAR_LIPOPROTEIN"/>
    <property type="match status" value="1"/>
</dbReference>
<reference evidence="6 7" key="1">
    <citation type="submission" date="2018-08" db="EMBL/GenBank/DDBJ databases">
        <title>Muricauda nanhaiensis sp. nov., isolated from seawater of the South China Sea.</title>
        <authorList>
            <person name="Dang Y."/>
        </authorList>
    </citation>
    <scope>NUCLEOTIDE SEQUENCE [LARGE SCALE GENOMIC DNA]</scope>
    <source>
        <strain evidence="6 7">SM1704</strain>
    </source>
</reference>
<evidence type="ECO:0000256" key="3">
    <source>
        <dbReference type="SAM" id="MobiDB-lite"/>
    </source>
</evidence>
<feature type="region of interest" description="Disordered" evidence="3">
    <location>
        <begin position="42"/>
        <end position="67"/>
    </location>
</feature>
<evidence type="ECO:0000259" key="4">
    <source>
        <dbReference type="Pfam" id="PF25954"/>
    </source>
</evidence>
<dbReference type="NCBIfam" id="TIGR01730">
    <property type="entry name" value="RND_mfp"/>
    <property type="match status" value="1"/>
</dbReference>
<proteinExistence type="inferred from homology"/>
<dbReference type="InterPro" id="IPR058647">
    <property type="entry name" value="BSH_CzcB-like"/>
</dbReference>
<dbReference type="PANTHER" id="PTHR30097:SF4">
    <property type="entry name" value="SLR6042 PROTEIN"/>
    <property type="match status" value="1"/>
</dbReference>
<organism evidence="6 7">
    <name type="scientific">Flagellimonas nanhaiensis</name>
    <dbReference type="NCBI Taxonomy" id="2292706"/>
    <lineage>
        <taxon>Bacteria</taxon>
        <taxon>Pseudomonadati</taxon>
        <taxon>Bacteroidota</taxon>
        <taxon>Flavobacteriia</taxon>
        <taxon>Flavobacteriales</taxon>
        <taxon>Flavobacteriaceae</taxon>
        <taxon>Flagellimonas</taxon>
    </lineage>
</organism>
<evidence type="ECO:0000259" key="5">
    <source>
        <dbReference type="Pfam" id="PF25973"/>
    </source>
</evidence>
<dbReference type="AlphaFoldDB" id="A0A371JW86"/>
<accession>A0A371JW86</accession>
<dbReference type="PANTHER" id="PTHR30097">
    <property type="entry name" value="CATION EFFLUX SYSTEM PROTEIN CUSB"/>
    <property type="match status" value="1"/>
</dbReference>
<dbReference type="FunFam" id="2.40.30.170:FF:000010">
    <property type="entry name" value="Efflux RND transporter periplasmic adaptor subunit"/>
    <property type="match status" value="1"/>
</dbReference>
<dbReference type="Proteomes" id="UP000261828">
    <property type="component" value="Unassembled WGS sequence"/>
</dbReference>
<comment type="similarity">
    <text evidence="1">Belongs to the membrane fusion protein (MFP) (TC 8.A.1) family.</text>
</comment>
<dbReference type="InterPro" id="IPR051909">
    <property type="entry name" value="MFP_Cation_Efflux"/>
</dbReference>
<dbReference type="GO" id="GO:0016020">
    <property type="term" value="C:membrane"/>
    <property type="evidence" value="ECO:0007669"/>
    <property type="project" value="InterPro"/>
</dbReference>
<dbReference type="GO" id="GO:0022857">
    <property type="term" value="F:transmembrane transporter activity"/>
    <property type="evidence" value="ECO:0007669"/>
    <property type="project" value="InterPro"/>
</dbReference>
<sequence>MKNIAITLTSILALTAFLVSCNGRQKGELGHDEGKATTKETLQEGEEGHGNEAHAEEGGHEEEEGSVEITQQQAETIGLEMKPLEERSLGNNIKVTGRLELFPQDRANISPFVGGNISSVLVIEGDKVRKGQVLAYLEHPDIITMQQEFQEKNDELVFLDQDYERKKTLYDKGVSSGKEFQMAQSKYRSTTSSVNAMRAKLRLLGFNVDEIANGKIYQGVPVISPISGFVDEVLISLGDYVAPQSKMFAVSDNSKIHVDLKVYEKDIPRVKEGQKIFFSVASRPDELLTAEVHSIGKTFEEDPKAVHIHAHIENPERDLLPGMYVEGRIVQDEKNTLAVPEEAVIKEGEKSFIFVLDDGDAQEEGKLKFKMVQVSVGVIDLGFVSINPMEPLQYGSKVVINGAYTLSSEMVKGELEHGH</sequence>
<dbReference type="InterPro" id="IPR006143">
    <property type="entry name" value="RND_pump_MFP"/>
</dbReference>
<dbReference type="GO" id="GO:0030313">
    <property type="term" value="C:cell envelope"/>
    <property type="evidence" value="ECO:0007669"/>
    <property type="project" value="TreeGrafter"/>
</dbReference>
<protein>
    <submittedName>
        <fullName evidence="6">Efflux RND transporter periplasmic adaptor subunit</fullName>
    </submittedName>
</protein>
<name>A0A371JW86_9FLAO</name>
<keyword evidence="2" id="KW-0813">Transport</keyword>
<keyword evidence="7" id="KW-1185">Reference proteome</keyword>
<evidence type="ECO:0000256" key="1">
    <source>
        <dbReference type="ARBA" id="ARBA00009477"/>
    </source>
</evidence>
<dbReference type="RefSeq" id="WP_067036003.1">
    <property type="nucleotide sequence ID" value="NZ_QTJX01000001.1"/>
</dbReference>
<dbReference type="InterPro" id="IPR058792">
    <property type="entry name" value="Beta-barrel_RND_2"/>
</dbReference>
<evidence type="ECO:0000313" key="6">
    <source>
        <dbReference type="EMBL" id="RDY62077.1"/>
    </source>
</evidence>
<evidence type="ECO:0000313" key="7">
    <source>
        <dbReference type="Proteomes" id="UP000261828"/>
    </source>
</evidence>
<dbReference type="EMBL" id="QTJX01000001">
    <property type="protein sequence ID" value="RDY62077.1"/>
    <property type="molecule type" value="Genomic_DNA"/>
</dbReference>
<dbReference type="Gene3D" id="2.40.50.100">
    <property type="match status" value="1"/>
</dbReference>
<dbReference type="OrthoDB" id="9814657at2"/>
<evidence type="ECO:0000256" key="2">
    <source>
        <dbReference type="ARBA" id="ARBA00022448"/>
    </source>
</evidence>
<dbReference type="SUPFAM" id="SSF111369">
    <property type="entry name" value="HlyD-like secretion proteins"/>
    <property type="match status" value="1"/>
</dbReference>
<feature type="compositionally biased region" description="Basic and acidic residues" evidence="3">
    <location>
        <begin position="42"/>
        <end position="58"/>
    </location>
</feature>
<dbReference type="Gene3D" id="2.40.30.170">
    <property type="match status" value="1"/>
</dbReference>
<dbReference type="GO" id="GO:0015679">
    <property type="term" value="P:plasma membrane copper ion transport"/>
    <property type="evidence" value="ECO:0007669"/>
    <property type="project" value="TreeGrafter"/>
</dbReference>
<feature type="domain" description="CzcB-like barrel-sandwich hybrid" evidence="5">
    <location>
        <begin position="107"/>
        <end position="252"/>
    </location>
</feature>
<gene>
    <name evidence="6" type="ORF">DX873_07220</name>
</gene>
<dbReference type="Gene3D" id="2.40.420.20">
    <property type="match status" value="1"/>
</dbReference>
<dbReference type="GO" id="GO:0060003">
    <property type="term" value="P:copper ion export"/>
    <property type="evidence" value="ECO:0007669"/>
    <property type="project" value="TreeGrafter"/>
</dbReference>